<dbReference type="Proteomes" id="UP001610063">
    <property type="component" value="Unassembled WGS sequence"/>
</dbReference>
<organism evidence="1 2">
    <name type="scientific">Marinoscillum luteum</name>
    <dbReference type="NCBI Taxonomy" id="861051"/>
    <lineage>
        <taxon>Bacteria</taxon>
        <taxon>Pseudomonadati</taxon>
        <taxon>Bacteroidota</taxon>
        <taxon>Cytophagia</taxon>
        <taxon>Cytophagales</taxon>
        <taxon>Reichenbachiellaceae</taxon>
        <taxon>Marinoscillum</taxon>
    </lineage>
</organism>
<protein>
    <recommendedName>
        <fullName evidence="3">GRAM domain-containing protein</fullName>
    </recommendedName>
</protein>
<sequence length="133" mass="15303">MILETTYNKRETILQINQLVGKPYTLMQRLRMGGIGSRRMGISQVSPEHTHYLKAGHYITHANIELRPEGILIHFRFKLESYAWPMPYADLQISTSPELTFTSGGKFIVFKDGMKVNGFFIERMKSHLATAKK</sequence>
<reference evidence="1 2" key="1">
    <citation type="journal article" date="2013" name="Int. J. Syst. Evol. Microbiol.">
        <title>Marinoscillum luteum sp. nov., isolated from marine sediment.</title>
        <authorList>
            <person name="Cha I.T."/>
            <person name="Park S.J."/>
            <person name="Kim S.J."/>
            <person name="Kim J.G."/>
            <person name="Jung M.Y."/>
            <person name="Shin K.S."/>
            <person name="Kwon K.K."/>
            <person name="Yang S.H."/>
            <person name="Seo Y.S."/>
            <person name="Rhee S.K."/>
        </authorList>
    </citation>
    <scope>NUCLEOTIDE SEQUENCE [LARGE SCALE GENOMIC DNA]</scope>
    <source>
        <strain evidence="1 2">KCTC 23939</strain>
    </source>
</reference>
<accession>A0ABW7NCE4</accession>
<proteinExistence type="predicted"/>
<dbReference type="EMBL" id="JBIPKE010000019">
    <property type="protein sequence ID" value="MFH6985291.1"/>
    <property type="molecule type" value="Genomic_DNA"/>
</dbReference>
<evidence type="ECO:0000313" key="2">
    <source>
        <dbReference type="Proteomes" id="UP001610063"/>
    </source>
</evidence>
<gene>
    <name evidence="1" type="ORF">ACHKAR_17695</name>
</gene>
<dbReference type="RefSeq" id="WP_395418777.1">
    <property type="nucleotide sequence ID" value="NZ_JBIPKE010000019.1"/>
</dbReference>
<name>A0ABW7NCE4_9BACT</name>
<keyword evidence="2" id="KW-1185">Reference proteome</keyword>
<evidence type="ECO:0000313" key="1">
    <source>
        <dbReference type="EMBL" id="MFH6985291.1"/>
    </source>
</evidence>
<comment type="caution">
    <text evidence="1">The sequence shown here is derived from an EMBL/GenBank/DDBJ whole genome shotgun (WGS) entry which is preliminary data.</text>
</comment>
<evidence type="ECO:0008006" key="3">
    <source>
        <dbReference type="Google" id="ProtNLM"/>
    </source>
</evidence>